<evidence type="ECO:0000313" key="1">
    <source>
        <dbReference type="EMBL" id="RDU63356.1"/>
    </source>
</evidence>
<dbReference type="AlphaFoldDB" id="A0A3D8IEP5"/>
<sequence>MSANEIESALKEIKDCQASHNTASCMFCKSVADCAKKNNFDQKMQNNLTQQLTALQSCQENKGFSSCLNCAELLECSVRNGYVAAVYLSMNKGNGGSFEF</sequence>
<name>A0A3D8IEP5_9HELI</name>
<proteinExistence type="predicted"/>
<dbReference type="GeneID" id="82535509"/>
<dbReference type="EMBL" id="NXLS01000003">
    <property type="protein sequence ID" value="RDU63356.1"/>
    <property type="molecule type" value="Genomic_DNA"/>
</dbReference>
<gene>
    <name evidence="1" type="ORF">CQA43_04320</name>
</gene>
<protein>
    <submittedName>
        <fullName evidence="1">Uncharacterized protein</fullName>
    </submittedName>
</protein>
<accession>A0A3D8IEP5</accession>
<dbReference type="OrthoDB" id="5334833at2"/>
<dbReference type="Proteomes" id="UP000256650">
    <property type="component" value="Unassembled WGS sequence"/>
</dbReference>
<organism evidence="1 2">
    <name type="scientific">Helicobacter ganmani</name>
    <dbReference type="NCBI Taxonomy" id="60246"/>
    <lineage>
        <taxon>Bacteria</taxon>
        <taxon>Pseudomonadati</taxon>
        <taxon>Campylobacterota</taxon>
        <taxon>Epsilonproteobacteria</taxon>
        <taxon>Campylobacterales</taxon>
        <taxon>Helicobacteraceae</taxon>
        <taxon>Helicobacter</taxon>
    </lineage>
</organism>
<keyword evidence="2" id="KW-1185">Reference proteome</keyword>
<evidence type="ECO:0000313" key="2">
    <source>
        <dbReference type="Proteomes" id="UP000256650"/>
    </source>
</evidence>
<comment type="caution">
    <text evidence="1">The sequence shown here is derived from an EMBL/GenBank/DDBJ whole genome shotgun (WGS) entry which is preliminary data.</text>
</comment>
<dbReference type="RefSeq" id="WP_115551383.1">
    <property type="nucleotide sequence ID" value="NZ_CAOVYC010000001.1"/>
</dbReference>
<reference evidence="1 2" key="1">
    <citation type="submission" date="2018-04" db="EMBL/GenBank/DDBJ databases">
        <title>Novel Campyloabacter and Helicobacter Species and Strains.</title>
        <authorList>
            <person name="Mannion A.J."/>
            <person name="Shen Z."/>
            <person name="Fox J.G."/>
        </authorList>
    </citation>
    <scope>NUCLEOTIDE SEQUENCE [LARGE SCALE GENOMIC DNA]</scope>
    <source>
        <strain evidence="1 2">MIT 99-5101</strain>
    </source>
</reference>